<keyword evidence="6 7" id="KW-0472">Membrane</keyword>
<reference evidence="8 9" key="1">
    <citation type="submission" date="2019-11" db="EMBL/GenBank/DDBJ databases">
        <authorList>
            <person name="Dong K."/>
        </authorList>
    </citation>
    <scope>NUCLEOTIDE SEQUENCE [LARGE SCALE GENOMIC DNA]</scope>
    <source>
        <strain evidence="8 9">NBRC 112902</strain>
    </source>
</reference>
<dbReference type="InterPro" id="IPR042194">
    <property type="entry name" value="FHIPEP_1"/>
</dbReference>
<dbReference type="PANTHER" id="PTHR30161:SF1">
    <property type="entry name" value="FLAGELLAR BIOSYNTHESIS PROTEIN FLHA-RELATED"/>
    <property type="match status" value="1"/>
</dbReference>
<keyword evidence="3" id="KW-1003">Cell membrane</keyword>
<evidence type="ECO:0000256" key="3">
    <source>
        <dbReference type="ARBA" id="ARBA00022475"/>
    </source>
</evidence>
<feature type="transmembrane region" description="Helical" evidence="7">
    <location>
        <begin position="38"/>
        <end position="59"/>
    </location>
</feature>
<feature type="transmembrane region" description="Helical" evidence="7">
    <location>
        <begin position="112"/>
        <end position="135"/>
    </location>
</feature>
<evidence type="ECO:0000256" key="6">
    <source>
        <dbReference type="ARBA" id="ARBA00023136"/>
    </source>
</evidence>
<feature type="transmembrane region" description="Helical" evidence="7">
    <location>
        <begin position="205"/>
        <end position="226"/>
    </location>
</feature>
<name>A0A844HMN3_9RHOB</name>
<feature type="transmembrane region" description="Helical" evidence="7">
    <location>
        <begin position="71"/>
        <end position="92"/>
    </location>
</feature>
<keyword evidence="9" id="KW-1185">Reference proteome</keyword>
<dbReference type="Pfam" id="PF00771">
    <property type="entry name" value="FHIPEP"/>
    <property type="match status" value="1"/>
</dbReference>
<dbReference type="PRINTS" id="PR00949">
    <property type="entry name" value="TYPE3IMAPROT"/>
</dbReference>
<gene>
    <name evidence="8" type="primary">flhA</name>
    <name evidence="8" type="ORF">GL300_07275</name>
</gene>
<comment type="similarity">
    <text evidence="2">Belongs to the FHIPEP (flagella/HR/invasion proteins export pore) family.</text>
</comment>
<organism evidence="8 9">
    <name type="scientific">Paracoccus litorisediminis</name>
    <dbReference type="NCBI Taxonomy" id="2006130"/>
    <lineage>
        <taxon>Bacteria</taxon>
        <taxon>Pseudomonadati</taxon>
        <taxon>Pseudomonadota</taxon>
        <taxon>Alphaproteobacteria</taxon>
        <taxon>Rhodobacterales</taxon>
        <taxon>Paracoccaceae</taxon>
        <taxon>Paracoccus</taxon>
    </lineage>
</organism>
<evidence type="ECO:0000256" key="7">
    <source>
        <dbReference type="SAM" id="Phobius"/>
    </source>
</evidence>
<dbReference type="EMBL" id="WMIG01000002">
    <property type="protein sequence ID" value="MTH59011.1"/>
    <property type="molecule type" value="Genomic_DNA"/>
</dbReference>
<accession>A0A844HMN3</accession>
<dbReference type="InterPro" id="IPR042193">
    <property type="entry name" value="FHIPEP_3"/>
</dbReference>
<comment type="caution">
    <text evidence="8">The sequence shown here is derived from an EMBL/GenBank/DDBJ whole genome shotgun (WGS) entry which is preliminary data.</text>
</comment>
<protein>
    <submittedName>
        <fullName evidence="8">Flagellar type III secretion system protein FlhA</fullName>
    </submittedName>
</protein>
<keyword evidence="8" id="KW-0282">Flagellum</keyword>
<dbReference type="OrthoDB" id="9759185at2"/>
<dbReference type="GO" id="GO:0005886">
    <property type="term" value="C:plasma membrane"/>
    <property type="evidence" value="ECO:0007669"/>
    <property type="project" value="UniProtKB-SubCell"/>
</dbReference>
<dbReference type="AlphaFoldDB" id="A0A844HMN3"/>
<dbReference type="PIRSF" id="PIRSF005419">
    <property type="entry name" value="FlhA"/>
    <property type="match status" value="1"/>
</dbReference>
<dbReference type="InterPro" id="IPR042196">
    <property type="entry name" value="FHIPEP_4"/>
</dbReference>
<evidence type="ECO:0000256" key="4">
    <source>
        <dbReference type="ARBA" id="ARBA00022692"/>
    </source>
</evidence>
<proteinExistence type="inferred from homology"/>
<evidence type="ECO:0000256" key="2">
    <source>
        <dbReference type="ARBA" id="ARBA00008835"/>
    </source>
</evidence>
<keyword evidence="5 7" id="KW-1133">Transmembrane helix</keyword>
<dbReference type="GO" id="GO:0044780">
    <property type="term" value="P:bacterial-type flagellum assembly"/>
    <property type="evidence" value="ECO:0007669"/>
    <property type="project" value="TreeGrafter"/>
</dbReference>
<keyword evidence="8" id="KW-0966">Cell projection</keyword>
<comment type="subcellular location">
    <subcellularLocation>
        <location evidence="1">Cell membrane</location>
        <topology evidence="1">Multi-pass membrane protein</topology>
    </subcellularLocation>
</comment>
<keyword evidence="8" id="KW-0969">Cilium</keyword>
<sequence length="695" mass="74172">MSDVQASSTGQGSLRPLLITAGLVIVVLSMVLPLPAAVLDVGIAFSIATATLILVMAALVEKPTDFQAFPVLLLVSLLIRLSLNVSSTRLILTHGQNGPEAAGHVINGFAEFVAGGSLLVGLTVFAVISIVNFMVITKGSGRMAEVSARFALDSLPGKQLAIDGDLNSGAIDHEEAKRRRIQEQNEISFFGSLDGASKFVKGDAIAGLLITVVNLFVGLAAGILVHDLPVSEAFSTYSRLTIGDGLVSQIPALITSMAAALLLSRGGASETTADLLSRQMLSNWQVPTVVAGGMLIVGMIPGMPVGVFVTLAAACGLAGWVIRKRSLNAPANDAAQDNLPAPLPIQNKIGDVLDTEEISVEIGPGLIASALDQGRGLGQRITNLRLHIARAFGLILPDVRITDGTDFGPGEYVIRLQGVVRGRGTLLPDRVLALGAEGVLGHIPSEEIREPVYGSPAKWIDPDDQDEAAIGGATIVTPMEVLSTHLMEVVRTNLALLMTMTTMQRMIRELCDVSDTHRAQVNQRFFDGMVPDKVSPELLLAVLRAMLEERLSVRNLVLITDAVYEARNAASPEAVYEQVRRRMRGQICEQYAAIDGQLEILQLHPMWEAELTRAESEAGRLGNAALPQLQQKLTEALRKLLATLPPAQEFVLTVPDHRRRLIRMILGSAGISMPVMGLDEIDPAIRVRLCGTVAS</sequence>
<dbReference type="Gene3D" id="3.40.50.12790">
    <property type="entry name" value="FHIPEP family, domain 4"/>
    <property type="match status" value="1"/>
</dbReference>
<feature type="transmembrane region" description="Helical" evidence="7">
    <location>
        <begin position="246"/>
        <end position="263"/>
    </location>
</feature>
<feature type="transmembrane region" description="Helical" evidence="7">
    <location>
        <begin position="284"/>
        <end position="300"/>
    </location>
</feature>
<evidence type="ECO:0000313" key="8">
    <source>
        <dbReference type="EMBL" id="MTH59011.1"/>
    </source>
</evidence>
<dbReference type="PANTHER" id="PTHR30161">
    <property type="entry name" value="FLAGELLAR EXPORT PROTEIN, MEMBRANE FLHA SUBUNIT-RELATED"/>
    <property type="match status" value="1"/>
</dbReference>
<evidence type="ECO:0000256" key="5">
    <source>
        <dbReference type="ARBA" id="ARBA00022989"/>
    </source>
</evidence>
<dbReference type="Gene3D" id="1.10.8.540">
    <property type="entry name" value="FHIPEP family, domain 3"/>
    <property type="match status" value="1"/>
</dbReference>
<evidence type="ECO:0000256" key="1">
    <source>
        <dbReference type="ARBA" id="ARBA00004651"/>
    </source>
</evidence>
<dbReference type="RefSeq" id="WP_155038937.1">
    <property type="nucleotide sequence ID" value="NZ_JBHGCD010000002.1"/>
</dbReference>
<dbReference type="Proteomes" id="UP000449846">
    <property type="component" value="Unassembled WGS sequence"/>
</dbReference>
<keyword evidence="4 7" id="KW-0812">Transmembrane</keyword>
<evidence type="ECO:0000313" key="9">
    <source>
        <dbReference type="Proteomes" id="UP000449846"/>
    </source>
</evidence>
<feature type="transmembrane region" description="Helical" evidence="7">
    <location>
        <begin position="12"/>
        <end position="32"/>
    </location>
</feature>
<dbReference type="GO" id="GO:0009306">
    <property type="term" value="P:protein secretion"/>
    <property type="evidence" value="ECO:0007669"/>
    <property type="project" value="InterPro"/>
</dbReference>
<dbReference type="InterPro" id="IPR001712">
    <property type="entry name" value="T3SS_FHIPEP"/>
</dbReference>
<dbReference type="Gene3D" id="3.40.30.60">
    <property type="entry name" value="FHIPEP family, domain 1"/>
    <property type="match status" value="1"/>
</dbReference>